<dbReference type="PANTHER" id="PTHR48108:SF33">
    <property type="entry name" value="METHYLATED PROTEIN MJ0556"/>
    <property type="match status" value="1"/>
</dbReference>
<dbReference type="PROSITE" id="PS51371">
    <property type="entry name" value="CBS"/>
    <property type="match status" value="4"/>
</dbReference>
<dbReference type="InterPro" id="IPR046342">
    <property type="entry name" value="CBS_dom_sf"/>
</dbReference>
<sequence length="379" mass="42262">MNVSEITTNKFECIDIKATLQEVLPLFTNTNHPSVLVFDGKEYAGMLTEKSIVRSIKNLKTGIHGLVKKTPKITPETTIYEAARLMVENQLKQLPVFDKKIVGVVTNESLLSLATEGDFGKKPVSSIMSGDVITLDVEDNVGKLINVFREEGISRVPVISNGKLAGIVTMHDMLHLIKPNKTDFSEGCIGVETLPTRKILIKDMMTESVITVKPDATIKEAVDVMLKKDIQGLVIYDGKIKGIVTRTDVLLALATLAKTEIPNFTVQMTSSNIVDYDQQYMATSLGSFVKKFEKFLGHGNINVYFKQYKETFRGTPLVICKLRLKTDKHFYSARGESWGADGAFHIAMTTLERQVVDDKEIYEDKRYTTASLAEKLDIL</sequence>
<keyword evidence="2" id="KW-0486">Methionine biosynthesis</keyword>
<dbReference type="Gene3D" id="3.10.580.10">
    <property type="entry name" value="CBS-domain"/>
    <property type="match status" value="3"/>
</dbReference>
<feature type="domain" description="CBS" evidence="4">
    <location>
        <begin position="6"/>
        <end position="62"/>
    </location>
</feature>
<dbReference type="CDD" id="cd02205">
    <property type="entry name" value="CBS_pair_SF"/>
    <property type="match status" value="1"/>
</dbReference>
<evidence type="ECO:0000256" key="1">
    <source>
        <dbReference type="ARBA" id="ARBA00022737"/>
    </source>
</evidence>
<keyword evidence="2" id="KW-0028">Amino-acid biosynthesis</keyword>
<dbReference type="Proteomes" id="UP001320159">
    <property type="component" value="Unassembled WGS sequence"/>
</dbReference>
<dbReference type="PIRSF" id="PIRSF036983">
    <property type="entry name" value="UCP_2CBS_MJ1404"/>
    <property type="match status" value="1"/>
</dbReference>
<keyword evidence="6" id="KW-1185">Reference proteome</keyword>
<dbReference type="GO" id="GO:0009086">
    <property type="term" value="P:methionine biosynthetic process"/>
    <property type="evidence" value="ECO:0007669"/>
    <property type="project" value="UniProtKB-KW"/>
</dbReference>
<dbReference type="RefSeq" id="WP_230739199.1">
    <property type="nucleotide sequence ID" value="NZ_PGCK01000001.1"/>
</dbReference>
<proteinExistence type="predicted"/>
<dbReference type="AlphaFoldDB" id="A0AAP2W5S7"/>
<dbReference type="InterPro" id="IPR014651">
    <property type="entry name" value="UCP036983_2CBS_MJ1404"/>
</dbReference>
<dbReference type="PANTHER" id="PTHR48108">
    <property type="entry name" value="CBS DOMAIN-CONTAINING PROTEIN CBSX2, CHLOROPLASTIC"/>
    <property type="match status" value="1"/>
</dbReference>
<evidence type="ECO:0000313" key="5">
    <source>
        <dbReference type="EMBL" id="MCD1293426.1"/>
    </source>
</evidence>
<gene>
    <name evidence="5" type="ORF">CUJ83_00235</name>
</gene>
<accession>A0AAP2W5S7</accession>
<evidence type="ECO:0000256" key="2">
    <source>
        <dbReference type="ARBA" id="ARBA00023167"/>
    </source>
</evidence>
<dbReference type="InterPro" id="IPR000644">
    <property type="entry name" value="CBS_dom"/>
</dbReference>
<dbReference type="EMBL" id="PGCK01000001">
    <property type="protein sequence ID" value="MCD1293426.1"/>
    <property type="molecule type" value="Genomic_DNA"/>
</dbReference>
<evidence type="ECO:0000256" key="3">
    <source>
        <dbReference type="PROSITE-ProRule" id="PRU00703"/>
    </source>
</evidence>
<feature type="domain" description="CBS" evidence="4">
    <location>
        <begin position="205"/>
        <end position="259"/>
    </location>
</feature>
<dbReference type="InterPro" id="IPR051462">
    <property type="entry name" value="CBS_domain-containing"/>
</dbReference>
<name>A0AAP2W5S7_9EURY</name>
<reference evidence="5 6" key="1">
    <citation type="submission" date="2017-11" db="EMBL/GenBank/DDBJ databases">
        <title>Isolation and Characterization of Family Methanocellaceae Species from Potential Methane Hydrate Area Offshore Southwestern Taiwan.</title>
        <authorList>
            <person name="Zhang W.-L."/>
            <person name="Chen W.-C."/>
            <person name="Lai M.-C."/>
            <person name="Chen S.-C."/>
        </authorList>
    </citation>
    <scope>NUCLEOTIDE SEQUENCE [LARGE SCALE GENOMIC DNA]</scope>
    <source>
        <strain evidence="5 6">CWC-04</strain>
    </source>
</reference>
<dbReference type="Pfam" id="PF00571">
    <property type="entry name" value="CBS"/>
    <property type="match status" value="4"/>
</dbReference>
<dbReference type="SUPFAM" id="SSF54631">
    <property type="entry name" value="CBS-domain pair"/>
    <property type="match status" value="2"/>
</dbReference>
<feature type="domain" description="CBS" evidence="4">
    <location>
        <begin position="66"/>
        <end position="122"/>
    </location>
</feature>
<evidence type="ECO:0000259" key="4">
    <source>
        <dbReference type="PROSITE" id="PS51371"/>
    </source>
</evidence>
<comment type="caution">
    <text evidence="5">The sequence shown here is derived from an EMBL/GenBank/DDBJ whole genome shotgun (WGS) entry which is preliminary data.</text>
</comment>
<protein>
    <submittedName>
        <fullName evidence="5">Transcriptional regulator</fullName>
    </submittedName>
</protein>
<dbReference type="SMART" id="SM00116">
    <property type="entry name" value="CBS"/>
    <property type="match status" value="4"/>
</dbReference>
<keyword evidence="3" id="KW-0129">CBS domain</keyword>
<keyword evidence="1" id="KW-0677">Repeat</keyword>
<organism evidence="5 6">
    <name type="scientific">Methanooceanicella nereidis</name>
    <dbReference type="NCBI Taxonomy" id="2052831"/>
    <lineage>
        <taxon>Archaea</taxon>
        <taxon>Methanobacteriati</taxon>
        <taxon>Methanobacteriota</taxon>
        <taxon>Stenosarchaea group</taxon>
        <taxon>Methanomicrobia</taxon>
        <taxon>Methanocellales</taxon>
        <taxon>Methanocellaceae</taxon>
        <taxon>Methanooceanicella</taxon>
    </lineage>
</organism>
<evidence type="ECO:0000313" key="6">
    <source>
        <dbReference type="Proteomes" id="UP001320159"/>
    </source>
</evidence>
<feature type="domain" description="CBS" evidence="4">
    <location>
        <begin position="128"/>
        <end position="184"/>
    </location>
</feature>